<dbReference type="EMBL" id="JWZX01003313">
    <property type="protein sequence ID" value="KOO22066.1"/>
    <property type="molecule type" value="Genomic_DNA"/>
</dbReference>
<dbReference type="Pfam" id="PF13499">
    <property type="entry name" value="EF-hand_7"/>
    <property type="match status" value="2"/>
</dbReference>
<evidence type="ECO:0000259" key="3">
    <source>
        <dbReference type="PROSITE" id="PS50222"/>
    </source>
</evidence>
<feature type="domain" description="EF-hand" evidence="3">
    <location>
        <begin position="101"/>
        <end position="136"/>
    </location>
</feature>
<dbReference type="PROSITE" id="PS50222">
    <property type="entry name" value="EF_HAND_2"/>
    <property type="match status" value="4"/>
</dbReference>
<dbReference type="SMART" id="SM00054">
    <property type="entry name" value="EFh"/>
    <property type="match status" value="4"/>
</dbReference>
<sequence>MKAIVEQEKIRYAQHKKLRDLLSKKIGTVCSFFEVIDKDHNGQVSRSEFHEGMEALGLQDPGFNMPPHIYDELFDEFDMDGSGEISYKEYFQYVLRDSIRRKANLFRDFFIRSDVSGDGQIDKAEFRAAVMLLHGQHGHEMEIAAHVADVDEVFDDMDVNGSGSLTLNELHRQLRCSVGMGKFVRAKAKRDGSVVQRKTSNAKLRGSLRDQFLFHNPNKDYFGHSLEHVEKYVERTAVAQAAYSLAVDTRLDKHLDSGDRDSACRGHTP</sequence>
<comment type="caution">
    <text evidence="4">The sequence shown here is derived from an EMBL/GenBank/DDBJ whole genome shotgun (WGS) entry which is preliminary data.</text>
</comment>
<dbReference type="AlphaFoldDB" id="A0A0M0J649"/>
<keyword evidence="1" id="KW-0677">Repeat</keyword>
<keyword evidence="2" id="KW-0106">Calcium</keyword>
<dbReference type="GO" id="GO:0005509">
    <property type="term" value="F:calcium ion binding"/>
    <property type="evidence" value="ECO:0007669"/>
    <property type="project" value="InterPro"/>
</dbReference>
<keyword evidence="5" id="KW-1185">Reference proteome</keyword>
<feature type="domain" description="EF-hand" evidence="3">
    <location>
        <begin position="145"/>
        <end position="180"/>
    </location>
</feature>
<dbReference type="PANTHER" id="PTHR23050">
    <property type="entry name" value="CALCIUM BINDING PROTEIN"/>
    <property type="match status" value="1"/>
</dbReference>
<reference evidence="5" key="1">
    <citation type="journal article" date="2015" name="PLoS Genet.">
        <title>Genome Sequence and Transcriptome Analyses of Chrysochromulina tobin: Metabolic Tools for Enhanced Algal Fitness in the Prominent Order Prymnesiales (Haptophyceae).</title>
        <authorList>
            <person name="Hovde B.T."/>
            <person name="Deodato C.R."/>
            <person name="Hunsperger H.M."/>
            <person name="Ryken S.A."/>
            <person name="Yost W."/>
            <person name="Jha R.K."/>
            <person name="Patterson J."/>
            <person name="Monnat R.J. Jr."/>
            <person name="Barlow S.B."/>
            <person name="Starkenburg S.R."/>
            <person name="Cattolico R.A."/>
        </authorList>
    </citation>
    <scope>NUCLEOTIDE SEQUENCE</scope>
    <source>
        <strain evidence="5">CCMP291</strain>
    </source>
</reference>
<protein>
    <submittedName>
        <fullName evidence="4">Calcium-binding protein 2</fullName>
    </submittedName>
</protein>
<gene>
    <name evidence="4" type="ORF">Ctob_000574</name>
</gene>
<dbReference type="InterPro" id="IPR050145">
    <property type="entry name" value="Centrin_CML-like"/>
</dbReference>
<name>A0A0M0J649_9EUKA</name>
<accession>A0A0M0J649</accession>
<evidence type="ECO:0000256" key="1">
    <source>
        <dbReference type="ARBA" id="ARBA00022737"/>
    </source>
</evidence>
<evidence type="ECO:0000313" key="5">
    <source>
        <dbReference type="Proteomes" id="UP000037460"/>
    </source>
</evidence>
<dbReference type="InterPro" id="IPR002048">
    <property type="entry name" value="EF_hand_dom"/>
</dbReference>
<dbReference type="InterPro" id="IPR018247">
    <property type="entry name" value="EF_Hand_1_Ca_BS"/>
</dbReference>
<feature type="domain" description="EF-hand" evidence="3">
    <location>
        <begin position="24"/>
        <end position="59"/>
    </location>
</feature>
<dbReference type="Proteomes" id="UP000037460">
    <property type="component" value="Unassembled WGS sequence"/>
</dbReference>
<evidence type="ECO:0000313" key="4">
    <source>
        <dbReference type="EMBL" id="KOO22066.1"/>
    </source>
</evidence>
<organism evidence="4 5">
    <name type="scientific">Chrysochromulina tobinii</name>
    <dbReference type="NCBI Taxonomy" id="1460289"/>
    <lineage>
        <taxon>Eukaryota</taxon>
        <taxon>Haptista</taxon>
        <taxon>Haptophyta</taxon>
        <taxon>Prymnesiophyceae</taxon>
        <taxon>Prymnesiales</taxon>
        <taxon>Chrysochromulinaceae</taxon>
        <taxon>Chrysochromulina</taxon>
    </lineage>
</organism>
<dbReference type="SUPFAM" id="SSF47473">
    <property type="entry name" value="EF-hand"/>
    <property type="match status" value="1"/>
</dbReference>
<evidence type="ECO:0000256" key="2">
    <source>
        <dbReference type="ARBA" id="ARBA00022837"/>
    </source>
</evidence>
<dbReference type="OrthoDB" id="191686at2759"/>
<dbReference type="CDD" id="cd00051">
    <property type="entry name" value="EFh"/>
    <property type="match status" value="2"/>
</dbReference>
<feature type="domain" description="EF-hand" evidence="3">
    <location>
        <begin position="65"/>
        <end position="100"/>
    </location>
</feature>
<dbReference type="Gene3D" id="1.10.238.10">
    <property type="entry name" value="EF-hand"/>
    <property type="match status" value="2"/>
</dbReference>
<dbReference type="InterPro" id="IPR011992">
    <property type="entry name" value="EF-hand-dom_pair"/>
</dbReference>
<proteinExistence type="predicted"/>
<dbReference type="PROSITE" id="PS00018">
    <property type="entry name" value="EF_HAND_1"/>
    <property type="match status" value="4"/>
</dbReference>